<dbReference type="PANTHER" id="PTHR36111:SF2">
    <property type="entry name" value="INNER MEMBRANE PROTEIN"/>
    <property type="match status" value="1"/>
</dbReference>
<feature type="transmembrane region" description="Helical" evidence="1">
    <location>
        <begin position="216"/>
        <end position="237"/>
    </location>
</feature>
<evidence type="ECO:0000313" key="3">
    <source>
        <dbReference type="Proteomes" id="UP000255234"/>
    </source>
</evidence>
<dbReference type="InterPro" id="IPR007563">
    <property type="entry name" value="DUF554"/>
</dbReference>
<keyword evidence="1" id="KW-1133">Transmembrane helix</keyword>
<gene>
    <name evidence="2" type="ORF">NCTC10571_02449</name>
</gene>
<organism evidence="2 3">
    <name type="scientific">Megamonas hypermegale</name>
    <dbReference type="NCBI Taxonomy" id="158847"/>
    <lineage>
        <taxon>Bacteria</taxon>
        <taxon>Bacillati</taxon>
        <taxon>Bacillota</taxon>
        <taxon>Negativicutes</taxon>
        <taxon>Selenomonadales</taxon>
        <taxon>Selenomonadaceae</taxon>
        <taxon>Megamonas</taxon>
    </lineage>
</organism>
<protein>
    <submittedName>
        <fullName evidence="2">Protein of uncharacterized function (DUF554)</fullName>
    </submittedName>
</protein>
<evidence type="ECO:0000313" key="2">
    <source>
        <dbReference type="EMBL" id="STY72257.1"/>
    </source>
</evidence>
<proteinExistence type="predicted"/>
<feature type="transmembrane region" description="Helical" evidence="1">
    <location>
        <begin position="6"/>
        <end position="24"/>
    </location>
</feature>
<dbReference type="RefSeq" id="WP_115152290.1">
    <property type="nucleotide sequence ID" value="NZ_UGPP01000001.1"/>
</dbReference>
<feature type="transmembrane region" description="Helical" evidence="1">
    <location>
        <begin position="104"/>
        <end position="124"/>
    </location>
</feature>
<dbReference type="Pfam" id="PF04474">
    <property type="entry name" value="DUF554"/>
    <property type="match status" value="1"/>
</dbReference>
<sequence length="238" mass="26451">MPYGVLADIFCIILGGIIGPNLNIKITYKYRELLIKIFGISALAIGIISFIKVNCLPCVILALILGFILGEFFDLDTKLKNLLAKIIYKLNFKHKFKNEEEKNLYMDFYLLVAATFCASGTNIFGAFNEGLSGDTTILFSKAVIDIFASIIFATRLGYPMLLITIPQFIIMGGLFFCSQFLMVFISNTMILDFISIGGLLTIILSLNMIGISIVSIVNILPALVIIFPISYLFSFIFL</sequence>
<accession>A0A378NWD5</accession>
<dbReference type="Proteomes" id="UP000255234">
    <property type="component" value="Unassembled WGS sequence"/>
</dbReference>
<reference evidence="2 3" key="1">
    <citation type="submission" date="2018-06" db="EMBL/GenBank/DDBJ databases">
        <authorList>
            <consortium name="Pathogen Informatics"/>
            <person name="Doyle S."/>
        </authorList>
    </citation>
    <scope>NUCLEOTIDE SEQUENCE [LARGE SCALE GENOMIC DNA]</scope>
    <source>
        <strain evidence="2 3">NCTC10571</strain>
    </source>
</reference>
<feature type="transmembrane region" description="Helical" evidence="1">
    <location>
        <begin position="190"/>
        <end position="209"/>
    </location>
</feature>
<feature type="transmembrane region" description="Helical" evidence="1">
    <location>
        <begin position="33"/>
        <end position="53"/>
    </location>
</feature>
<keyword evidence="1" id="KW-0472">Membrane</keyword>
<keyword evidence="1" id="KW-0812">Transmembrane</keyword>
<name>A0A378NWD5_9FIRM</name>
<dbReference type="PANTHER" id="PTHR36111">
    <property type="entry name" value="INNER MEMBRANE PROTEIN-RELATED"/>
    <property type="match status" value="1"/>
</dbReference>
<dbReference type="EMBL" id="UGPP01000001">
    <property type="protein sequence ID" value="STY72257.1"/>
    <property type="molecule type" value="Genomic_DNA"/>
</dbReference>
<evidence type="ECO:0000256" key="1">
    <source>
        <dbReference type="SAM" id="Phobius"/>
    </source>
</evidence>
<dbReference type="AlphaFoldDB" id="A0A378NWD5"/>